<feature type="region of interest" description="Disordered" evidence="1">
    <location>
        <begin position="142"/>
        <end position="164"/>
    </location>
</feature>
<accession>A0ABN9Y2F1</accession>
<evidence type="ECO:0000256" key="1">
    <source>
        <dbReference type="SAM" id="MobiDB-lite"/>
    </source>
</evidence>
<feature type="compositionally biased region" description="Polar residues" evidence="1">
    <location>
        <begin position="148"/>
        <end position="164"/>
    </location>
</feature>
<keyword evidence="4" id="KW-1185">Reference proteome</keyword>
<dbReference type="Proteomes" id="UP001189429">
    <property type="component" value="Unassembled WGS sequence"/>
</dbReference>
<keyword evidence="2" id="KW-0472">Membrane</keyword>
<reference evidence="3" key="1">
    <citation type="submission" date="2023-10" db="EMBL/GenBank/DDBJ databases">
        <authorList>
            <person name="Chen Y."/>
            <person name="Shah S."/>
            <person name="Dougan E. K."/>
            <person name="Thang M."/>
            <person name="Chan C."/>
        </authorList>
    </citation>
    <scope>NUCLEOTIDE SEQUENCE [LARGE SCALE GENOMIC DNA]</scope>
</reference>
<keyword evidence="2" id="KW-0812">Transmembrane</keyword>
<protein>
    <recommendedName>
        <fullName evidence="5">Mitochondrial import inner membrane translocase subunit Tim21</fullName>
    </recommendedName>
</protein>
<evidence type="ECO:0000313" key="3">
    <source>
        <dbReference type="EMBL" id="CAK0905493.1"/>
    </source>
</evidence>
<keyword evidence="2" id="KW-1133">Transmembrane helix</keyword>
<name>A0ABN9Y2F1_9DINO</name>
<evidence type="ECO:0008006" key="5">
    <source>
        <dbReference type="Google" id="ProtNLM"/>
    </source>
</evidence>
<feature type="region of interest" description="Disordered" evidence="1">
    <location>
        <begin position="90"/>
        <end position="109"/>
    </location>
</feature>
<evidence type="ECO:0000313" key="4">
    <source>
        <dbReference type="Proteomes" id="UP001189429"/>
    </source>
</evidence>
<gene>
    <name evidence="3" type="ORF">PCOR1329_LOCUS81187</name>
</gene>
<feature type="transmembrane region" description="Helical" evidence="2">
    <location>
        <begin position="171"/>
        <end position="193"/>
    </location>
</feature>
<sequence>MAALSVPLGRWPAGPGSAPQGAGGGACPARRGAPGPLALLLGAVALAARAASQGFAAAASRAAEPRGPGAGRRATAAGGGPDADVWKEAAADGASPAAGAGAKGAPPLGLKEADMPLGAEYVPDSPEASSSSRIKQFLALEPIPDDPSQGNQWEVDSKSGTQTSQDEWKKIIAIGTGGVSIFVALAYLIWVIAIENRDFEGDLALSKEDIESISSLFPDGE</sequence>
<feature type="compositionally biased region" description="Low complexity" evidence="1">
    <location>
        <begin position="56"/>
        <end position="76"/>
    </location>
</feature>
<comment type="caution">
    <text evidence="3">The sequence shown here is derived from an EMBL/GenBank/DDBJ whole genome shotgun (WGS) entry which is preliminary data.</text>
</comment>
<organism evidence="3 4">
    <name type="scientific">Prorocentrum cordatum</name>
    <dbReference type="NCBI Taxonomy" id="2364126"/>
    <lineage>
        <taxon>Eukaryota</taxon>
        <taxon>Sar</taxon>
        <taxon>Alveolata</taxon>
        <taxon>Dinophyceae</taxon>
        <taxon>Prorocentrales</taxon>
        <taxon>Prorocentraceae</taxon>
        <taxon>Prorocentrum</taxon>
    </lineage>
</organism>
<evidence type="ECO:0000256" key="2">
    <source>
        <dbReference type="SAM" id="Phobius"/>
    </source>
</evidence>
<feature type="region of interest" description="Disordered" evidence="1">
    <location>
        <begin position="56"/>
        <end position="85"/>
    </location>
</feature>
<proteinExistence type="predicted"/>
<dbReference type="EMBL" id="CAUYUJ010021570">
    <property type="protein sequence ID" value="CAK0905493.1"/>
    <property type="molecule type" value="Genomic_DNA"/>
</dbReference>
<feature type="compositionally biased region" description="Low complexity" evidence="1">
    <location>
        <begin position="91"/>
        <end position="109"/>
    </location>
</feature>
<feature type="region of interest" description="Disordered" evidence="1">
    <location>
        <begin position="1"/>
        <end position="29"/>
    </location>
</feature>